<dbReference type="InterPro" id="IPR013655">
    <property type="entry name" value="PAS_fold_3"/>
</dbReference>
<name>A0A1K1X0W7_9GAMM</name>
<dbReference type="OrthoDB" id="5675566at2"/>
<reference evidence="2 3" key="1">
    <citation type="submission" date="2016-11" db="EMBL/GenBank/DDBJ databases">
        <authorList>
            <person name="Jaros S."/>
            <person name="Januszkiewicz K."/>
            <person name="Wedrychowicz H."/>
        </authorList>
    </citation>
    <scope>NUCLEOTIDE SEQUENCE [LARGE SCALE GENOMIC DNA]</scope>
    <source>
        <strain evidence="2 3">DSM 21637</strain>
    </source>
</reference>
<dbReference type="Gene3D" id="3.30.450.20">
    <property type="entry name" value="PAS domain"/>
    <property type="match status" value="1"/>
</dbReference>
<proteinExistence type="predicted"/>
<organism evidence="2 3">
    <name type="scientific">Marinospirillum alkaliphilum DSM 21637</name>
    <dbReference type="NCBI Taxonomy" id="1122209"/>
    <lineage>
        <taxon>Bacteria</taxon>
        <taxon>Pseudomonadati</taxon>
        <taxon>Pseudomonadota</taxon>
        <taxon>Gammaproteobacteria</taxon>
        <taxon>Oceanospirillales</taxon>
        <taxon>Oceanospirillaceae</taxon>
        <taxon>Marinospirillum</taxon>
    </lineage>
</organism>
<gene>
    <name evidence="2" type="ORF">SAMN02745752_01648</name>
</gene>
<dbReference type="AlphaFoldDB" id="A0A1K1X0W7"/>
<dbReference type="InterPro" id="IPR035965">
    <property type="entry name" value="PAS-like_dom_sf"/>
</dbReference>
<accession>A0A1K1X0W7</accession>
<dbReference type="EMBL" id="FPJW01000005">
    <property type="protein sequence ID" value="SFX43290.1"/>
    <property type="molecule type" value="Genomic_DNA"/>
</dbReference>
<dbReference type="NCBIfam" id="TIGR00229">
    <property type="entry name" value="sensory_box"/>
    <property type="match status" value="1"/>
</dbReference>
<dbReference type="STRING" id="1122209.SAMN02745752_01648"/>
<dbReference type="CDD" id="cd00130">
    <property type="entry name" value="PAS"/>
    <property type="match status" value="1"/>
</dbReference>
<dbReference type="Proteomes" id="UP000182350">
    <property type="component" value="Unassembled WGS sequence"/>
</dbReference>
<dbReference type="PROSITE" id="PS50112">
    <property type="entry name" value="PAS"/>
    <property type="match status" value="1"/>
</dbReference>
<feature type="domain" description="PAS" evidence="1">
    <location>
        <begin position="26"/>
        <end position="53"/>
    </location>
</feature>
<protein>
    <submittedName>
        <fullName evidence="2">PAS domain S-box-containing protein</fullName>
    </submittedName>
</protein>
<keyword evidence="3" id="KW-1185">Reference proteome</keyword>
<sequence>MKSKLIQPTQVERKMRQDDFIVSKTDARGIITYCNPIFIEFAGYTEQELLGKQHNIVRHPHMPRAAFKLAWDTIKSGREFFAYVKNMSKDGSYYWVFAHITPDLDPVGQLIGYTSVRRCPDQRVLDVITPLYQKMLNAEQSVATTDAVAAGTRVLVDYLAHKGKPYEEWVLTV</sequence>
<evidence type="ECO:0000259" key="1">
    <source>
        <dbReference type="PROSITE" id="PS50112"/>
    </source>
</evidence>
<dbReference type="InterPro" id="IPR000014">
    <property type="entry name" value="PAS"/>
</dbReference>
<dbReference type="SUPFAM" id="SSF55785">
    <property type="entry name" value="PYP-like sensor domain (PAS domain)"/>
    <property type="match status" value="1"/>
</dbReference>
<evidence type="ECO:0000313" key="3">
    <source>
        <dbReference type="Proteomes" id="UP000182350"/>
    </source>
</evidence>
<dbReference type="Pfam" id="PF08447">
    <property type="entry name" value="PAS_3"/>
    <property type="match status" value="1"/>
</dbReference>
<evidence type="ECO:0000313" key="2">
    <source>
        <dbReference type="EMBL" id="SFX43290.1"/>
    </source>
</evidence>
<dbReference type="RefSeq" id="WP_072325883.1">
    <property type="nucleotide sequence ID" value="NZ_FPJW01000005.1"/>
</dbReference>